<keyword evidence="4" id="KW-0677">Repeat</keyword>
<dbReference type="InterPro" id="IPR015943">
    <property type="entry name" value="WD40/YVTN_repeat-like_dom_sf"/>
</dbReference>
<dbReference type="Proteomes" id="UP000245340">
    <property type="component" value="Unplaced"/>
</dbReference>
<evidence type="ECO:0000259" key="7">
    <source>
        <dbReference type="Pfam" id="PF04063"/>
    </source>
</evidence>
<evidence type="ECO:0000259" key="8">
    <source>
        <dbReference type="Pfam" id="PF04064"/>
    </source>
</evidence>
<feature type="domain" description="Protein HGH1 N-terminal" evidence="7">
    <location>
        <begin position="1811"/>
        <end position="1985"/>
    </location>
</feature>
<dbReference type="InterPro" id="IPR007206">
    <property type="entry name" value="Protein_HGH1_C"/>
</dbReference>
<accession>A0A9B0LJW9</accession>
<dbReference type="InterPro" id="IPR016024">
    <property type="entry name" value="ARM-type_fold"/>
</dbReference>
<feature type="region of interest" description="Disordered" evidence="6">
    <location>
        <begin position="1611"/>
        <end position="1634"/>
    </location>
</feature>
<dbReference type="SUPFAM" id="SSF50978">
    <property type="entry name" value="WD40 repeat-like"/>
    <property type="match status" value="1"/>
</dbReference>
<dbReference type="InterPro" id="IPR011989">
    <property type="entry name" value="ARM-like"/>
</dbReference>
<dbReference type="Gene3D" id="2.130.10.10">
    <property type="entry name" value="YVTN repeat-like/Quinoprotein amine dehydrogenase"/>
    <property type="match status" value="2"/>
</dbReference>
<dbReference type="Pfam" id="PF00400">
    <property type="entry name" value="WD40"/>
    <property type="match status" value="2"/>
</dbReference>
<feature type="compositionally biased region" description="Basic and acidic residues" evidence="6">
    <location>
        <begin position="71"/>
        <end position="84"/>
    </location>
</feature>
<dbReference type="PROSITE" id="PS50082">
    <property type="entry name" value="WD_REPEATS_2"/>
    <property type="match status" value="2"/>
</dbReference>
<gene>
    <name evidence="10" type="primary">KIAA1875</name>
</gene>
<keyword evidence="9" id="KW-1185">Reference proteome</keyword>
<feature type="region of interest" description="Disordered" evidence="6">
    <location>
        <begin position="2061"/>
        <end position="2092"/>
    </location>
</feature>
<feature type="repeat" description="WD" evidence="5">
    <location>
        <begin position="329"/>
        <end position="370"/>
    </location>
</feature>
<dbReference type="PANTHER" id="PTHR45532:SF1">
    <property type="entry name" value="WD REPEAT-CONTAINING PROTEIN 97"/>
    <property type="match status" value="1"/>
</dbReference>
<evidence type="ECO:0000313" key="10">
    <source>
        <dbReference type="RefSeq" id="XP_004400822.1"/>
    </source>
</evidence>
<dbReference type="InterPro" id="IPR019775">
    <property type="entry name" value="WD40_repeat_CS"/>
</dbReference>
<dbReference type="Pfam" id="PF04063">
    <property type="entry name" value="DUF383"/>
    <property type="match status" value="1"/>
</dbReference>
<protein>
    <recommendedName>
        <fullName evidence="2">Protein HGH1 homolog</fullName>
    </recommendedName>
</protein>
<dbReference type="InterPro" id="IPR001680">
    <property type="entry name" value="WD40_rpt"/>
</dbReference>
<evidence type="ECO:0000256" key="1">
    <source>
        <dbReference type="ARBA" id="ARBA00006712"/>
    </source>
</evidence>
<organism evidence="9 10">
    <name type="scientific">Odobenus rosmarus divergens</name>
    <name type="common">Pacific walrus</name>
    <dbReference type="NCBI Taxonomy" id="9708"/>
    <lineage>
        <taxon>Eukaryota</taxon>
        <taxon>Metazoa</taxon>
        <taxon>Chordata</taxon>
        <taxon>Craniata</taxon>
        <taxon>Vertebrata</taxon>
        <taxon>Euteleostomi</taxon>
        <taxon>Mammalia</taxon>
        <taxon>Eutheria</taxon>
        <taxon>Laurasiatheria</taxon>
        <taxon>Carnivora</taxon>
        <taxon>Caniformia</taxon>
        <taxon>Pinnipedia</taxon>
        <taxon>Odobenidae</taxon>
        <taxon>Odobenus</taxon>
    </lineage>
</organism>
<sequence>METEGSEASNPYSVEGDSLLLDLDVCDADSCDIPDPGLLKEKNGVPSMPPARVPLAPLGRCTTSPAPRPHPPADCRPAHPGPQEKRGELCVARLTHGLEPLRHLKVAAGLCSVAQDPVGRRFVVLDGAGHLHVHREDGWAYEKLQAPAVLTGLVAVPGPLDAESRFVGWGPKGLAILRPDLSLLWLSKPGVGRVPGHEPLCCLPVPSLGLLLVAGAGGSLVLWKFCSGGRRLVPCGSPLQLPPSPTGTLTRLVLGPLQSHQVPRCFAAYGSAVLTFDLHTWALIDVRRDLHKTAILDLAYCLEVEAMVTASRDSTVKVWEADWRIRMVFMGHTGPVTALAVLPNTSLVLSASQDGTLRTWDLQAAAQVGEVALNCWGRDVASGRVNRLLAPAGPSWPVLSLSASSVELWRLRELYSPLAQLSAPVLHVQVVPPLSAPPHPLLPARLVCACADGSVYLVSVATGRAVSALLLEPDDCAASVLYCLPLEALWLLTRAGHLVCASAARCPMRVLHRVCPPPAPAPRPCCLHLYSHLTDPGSAFAGWETVCQHGGEPCRSDAARAWKDKNRYLPVVGHTDGTLSVLEWRWSKTVFQTEAHSPGPITAIASTWNSIVSSGGDLTVKMWRVYPYAEESLSLLRTFSCGHPAVGLCALGKRITVGFEDPDSATYGLVQFGLGDSPRYDHRSQDDPTDHITGLCCCPTLKLYACSSLDCTVRIWTAENRLLRLLQLNGAPQGLTFSSNSGDLVLALGSRLCLVSHRLYLPTSYLVKKLCQKVPDVVDDPLLPLTSQESLTSAQLQRLANLHGVASLRSLSQHLPSPTSDDSSVPPVPILVCSTHLSFIHRQTATPQQPVLEEDLEALVARDQDLQQLSLGLVVPAAQPPPSQQEQQEAFDNYLHLIYGPGLLDPGAVGQRFVHPPRGPLPIPPIHRGVHSKASQLLARSSLSSNLGLSLDLQLHLERLQGEKPVVPGPPALHLQHGDPLLMKRRPKEPLSNLRGFFPATIRPYKDLPRPVSFPGSVPNSVVLQQMWLHREVSGLGALARHTSRRSKPGRRQDDLWLPRRIGWHTARWQQKLTGWLGEEEEEEEGQRYVDWSSDTLSPPPQLSESEETEAQDSEYLTPKRAHCHSATRTETCFLHPGHPHGHSLWEERYGHLPRFLHFFVGQNWFKKLFPIFTLEAYPEVSTVEGLASLFVDLLYEASWADGVHILKALLRLLPDTSRDLRNQLQGVLLRLLNLDQPPSLEDQTQRQFVMLALQLLLACSLESRDVVLELMSYFLYSPASCRPELRKLLDGLGLQDPQGFLFKEMMTWVQGPDADSKAALRQCCCQKLEEMIQRLQVLGGRGGTEHLQPSVAKLSEMLPKVSQTSVFPSPPKETLSRISVLAGSPHVSRTPSDHSWGPSLVVSPGELNLAGLESRAKPMPSPTRLRRGKHTLSEALPHFCPSEVHAPSSAPAALPEEPLPLAQTDWSRSQMLDLGPIDALNFFCEQQRAQLEQGFPQEELKRLRLSPRPPESNTVLPQPRDRWHHPILRLQEAKVQRSPMRLRGWMRSRLWAGHTLSGSIRMLKLPLPRVEVQPFPPDWPRPARPLPPRLLQPTLQRYFLPDYTETLTATADQAVRAPPPPPRPGGWELGTQTTMPRASTWPRLRTPTPPRAQSRQPLIGGCGFRSPDGQVLDAGGGVGDPEAPAGMGEARTGTRAPAGGLAPAGLPMPEAGVEAEVAKLLPFLAPGARADLQAEAVRHVLALTGSGPGGALLAGQAALLRALVELAAAPAPAPARDAARALVNLAAEPGLHERLLEAEPALPARLLDRALDPAWPWAEEAAAALANLSREPAPCAALMAALEAEEPGESGLERLVRALCTPDYNARAPLHYLGPVLSNLSQRPAARAFLLDRERCVVQRLLPLTQFSDSSVRRGGVVGTLRNCCFEHRHHEWLLGPQVDILPFLLLPLAGPEDFSEEEMERLPVDLQYLPPDKQREPDADIRKMLLEAIMLLTATASGRQQVRNQGAYLILRELHSWEPEPDVQVTCEKLIQVLIGDEPEPGMENLLEVQVPEDVERQLQQLDHQELEQHTRARPEELAPEPQAEGATPT</sequence>
<dbReference type="PANTHER" id="PTHR45532">
    <property type="entry name" value="WD REPEAT-CONTAINING PROTEIN 97"/>
    <property type="match status" value="1"/>
</dbReference>
<feature type="compositionally biased region" description="Basic and acidic residues" evidence="6">
    <location>
        <begin position="2065"/>
        <end position="2079"/>
    </location>
</feature>
<feature type="domain" description="Protein HGH1 C-terminal" evidence="8">
    <location>
        <begin position="1990"/>
        <end position="2043"/>
    </location>
</feature>
<feature type="region of interest" description="Disordered" evidence="6">
    <location>
        <begin position="1075"/>
        <end position="1116"/>
    </location>
</feature>
<keyword evidence="3 5" id="KW-0853">WD repeat</keyword>
<evidence type="ECO:0000313" key="9">
    <source>
        <dbReference type="Proteomes" id="UP000245340"/>
    </source>
</evidence>
<evidence type="ECO:0000256" key="6">
    <source>
        <dbReference type="SAM" id="MobiDB-lite"/>
    </source>
</evidence>
<feature type="repeat" description="WD" evidence="5">
    <location>
        <begin position="288"/>
        <end position="320"/>
    </location>
</feature>
<feature type="region of interest" description="Disordered" evidence="6">
    <location>
        <begin position="58"/>
        <end position="84"/>
    </location>
</feature>
<evidence type="ECO:0000256" key="2">
    <source>
        <dbReference type="ARBA" id="ARBA00014076"/>
    </source>
</evidence>
<evidence type="ECO:0000256" key="4">
    <source>
        <dbReference type="ARBA" id="ARBA00022737"/>
    </source>
</evidence>
<comment type="similarity">
    <text evidence="1">Belongs to the HGH1 family.</text>
</comment>
<feature type="region of interest" description="Disordered" evidence="6">
    <location>
        <begin position="1640"/>
        <end position="1659"/>
    </location>
</feature>
<dbReference type="Gene3D" id="1.25.10.10">
    <property type="entry name" value="Leucine-rich Repeat Variant"/>
    <property type="match status" value="1"/>
</dbReference>
<reference evidence="10" key="1">
    <citation type="submission" date="2025-08" db="UniProtKB">
        <authorList>
            <consortium name="RefSeq"/>
        </authorList>
    </citation>
    <scope>IDENTIFICATION</scope>
</reference>
<dbReference type="PROSITE" id="PS50294">
    <property type="entry name" value="WD_REPEATS_REGION"/>
    <property type="match status" value="2"/>
</dbReference>
<evidence type="ECO:0000256" key="3">
    <source>
        <dbReference type="ARBA" id="ARBA00022574"/>
    </source>
</evidence>
<dbReference type="InterPro" id="IPR007205">
    <property type="entry name" value="Protein_HGH1_N"/>
</dbReference>
<name>A0A9B0LJW9_ODORO</name>
<dbReference type="SUPFAM" id="SSF48371">
    <property type="entry name" value="ARM repeat"/>
    <property type="match status" value="1"/>
</dbReference>
<dbReference type="InterPro" id="IPR036322">
    <property type="entry name" value="WD40_repeat_dom_sf"/>
</dbReference>
<dbReference type="Pfam" id="PF04064">
    <property type="entry name" value="DUF384"/>
    <property type="match status" value="1"/>
</dbReference>
<evidence type="ECO:0000256" key="5">
    <source>
        <dbReference type="PROSITE-ProRule" id="PRU00221"/>
    </source>
</evidence>
<proteinExistence type="inferred from homology"/>
<dbReference type="SMART" id="SM00320">
    <property type="entry name" value="WD40"/>
    <property type="match status" value="7"/>
</dbReference>
<dbReference type="RefSeq" id="XP_004400822.1">
    <property type="nucleotide sequence ID" value="XM_004400765.1"/>
</dbReference>
<dbReference type="PROSITE" id="PS00678">
    <property type="entry name" value="WD_REPEATS_1"/>
    <property type="match status" value="1"/>
</dbReference>